<accession>W7IQ12</accession>
<organism evidence="1 2">
    <name type="scientific">Actinokineospora spheciospongiae</name>
    <dbReference type="NCBI Taxonomy" id="909613"/>
    <lineage>
        <taxon>Bacteria</taxon>
        <taxon>Bacillati</taxon>
        <taxon>Actinomycetota</taxon>
        <taxon>Actinomycetes</taxon>
        <taxon>Pseudonocardiales</taxon>
        <taxon>Pseudonocardiaceae</taxon>
        <taxon>Actinokineospora</taxon>
    </lineage>
</organism>
<reference evidence="1 2" key="1">
    <citation type="journal article" date="2014" name="Genome Announc.">
        <title>Draft Genome Sequence of the Antitrypanosomally Active Sponge-Associated Bacterium Actinokineospora sp. Strain EG49.</title>
        <authorList>
            <person name="Harjes J."/>
            <person name="Ryu T."/>
            <person name="Abdelmohsen U.R."/>
            <person name="Moitinho-Silva L."/>
            <person name="Horn H."/>
            <person name="Ravasi T."/>
            <person name="Hentschel U."/>
        </authorList>
    </citation>
    <scope>NUCLEOTIDE SEQUENCE [LARGE SCALE GENOMIC DNA]</scope>
    <source>
        <strain evidence="1 2">EG49</strain>
    </source>
</reference>
<dbReference type="EMBL" id="AYXG01000078">
    <property type="protein sequence ID" value="EWC62483.1"/>
    <property type="molecule type" value="Genomic_DNA"/>
</dbReference>
<keyword evidence="2" id="KW-1185">Reference proteome</keyword>
<sequence length="242" mass="25590">MRHLLTLLHVQGTQAWLRDVGAPLDLGWQAAVLGQRAADTLDDVIDQQIAAFGTAHGLLAAGALDLASETLAAAPRPTATTEQMQLTGMLVFTDSLLAAAGRTGDGQAALDEAAALAERVGEGNAGHFGFGVSNTTVWRMAVALEAGDHAAAAHLADTVTPTAIPSPQRRAAYWADRGRALARIRGRRDDAVRALRQAELISPARLHRHPFTRATLAELAARSRDDAVGRELRGMAHRAGLR</sequence>
<dbReference type="AlphaFoldDB" id="W7IQ12"/>
<dbReference type="PATRIC" id="fig|909613.9.peg.2236"/>
<dbReference type="Proteomes" id="UP000019277">
    <property type="component" value="Unassembled WGS sequence"/>
</dbReference>
<proteinExistence type="predicted"/>
<evidence type="ECO:0000313" key="2">
    <source>
        <dbReference type="Proteomes" id="UP000019277"/>
    </source>
</evidence>
<evidence type="ECO:0000313" key="1">
    <source>
        <dbReference type="EMBL" id="EWC62483.1"/>
    </source>
</evidence>
<name>W7IQ12_9PSEU</name>
<protein>
    <submittedName>
        <fullName evidence="1">Putative transcriptional regulator</fullName>
    </submittedName>
</protein>
<comment type="caution">
    <text evidence="1">The sequence shown here is derived from an EMBL/GenBank/DDBJ whole genome shotgun (WGS) entry which is preliminary data.</text>
</comment>
<dbReference type="eggNOG" id="COG1396">
    <property type="taxonomic scope" value="Bacteria"/>
</dbReference>
<gene>
    <name evidence="1" type="ORF">UO65_2230</name>
</gene>
<dbReference type="STRING" id="909613.UO65_2230"/>